<feature type="domain" description="CULT" evidence="2">
    <location>
        <begin position="31"/>
        <end position="159"/>
    </location>
</feature>
<evidence type="ECO:0000313" key="3">
    <source>
        <dbReference type="EMBL" id="KAK9512822.1"/>
    </source>
</evidence>
<feature type="signal peptide" evidence="1">
    <location>
        <begin position="1"/>
        <end position="21"/>
    </location>
</feature>
<evidence type="ECO:0000313" key="4">
    <source>
        <dbReference type="Proteomes" id="UP001461498"/>
    </source>
</evidence>
<evidence type="ECO:0000259" key="2">
    <source>
        <dbReference type="PROSITE" id="PS51788"/>
    </source>
</evidence>
<dbReference type="Gene3D" id="2.170.150.20">
    <property type="entry name" value="Peptide methionine sulfoxide reductase"/>
    <property type="match status" value="1"/>
</dbReference>
<name>A0AAW1DR65_9HEMI</name>
<feature type="chain" id="PRO_5044013348" description="CULT domain-containing protein" evidence="1">
    <location>
        <begin position="22"/>
        <end position="174"/>
    </location>
</feature>
<dbReference type="EMBL" id="JAPXFL010000001">
    <property type="protein sequence ID" value="KAK9512822.1"/>
    <property type="molecule type" value="Genomic_DNA"/>
</dbReference>
<comment type="caution">
    <text evidence="3">The sequence shown here is derived from an EMBL/GenBank/DDBJ whole genome shotgun (WGS) entry which is preliminary data.</text>
</comment>
<evidence type="ECO:0000256" key="1">
    <source>
        <dbReference type="SAM" id="SignalP"/>
    </source>
</evidence>
<organism evidence="3 4">
    <name type="scientific">Rhynocoris fuscipes</name>
    <dbReference type="NCBI Taxonomy" id="488301"/>
    <lineage>
        <taxon>Eukaryota</taxon>
        <taxon>Metazoa</taxon>
        <taxon>Ecdysozoa</taxon>
        <taxon>Arthropoda</taxon>
        <taxon>Hexapoda</taxon>
        <taxon>Insecta</taxon>
        <taxon>Pterygota</taxon>
        <taxon>Neoptera</taxon>
        <taxon>Paraneoptera</taxon>
        <taxon>Hemiptera</taxon>
        <taxon>Heteroptera</taxon>
        <taxon>Panheteroptera</taxon>
        <taxon>Cimicomorpha</taxon>
        <taxon>Reduviidae</taxon>
        <taxon>Harpactorinae</taxon>
        <taxon>Harpactorini</taxon>
        <taxon>Rhynocoris</taxon>
    </lineage>
</organism>
<dbReference type="InterPro" id="IPR034750">
    <property type="entry name" value="CULT"/>
</dbReference>
<keyword evidence="4" id="KW-1185">Reference proteome</keyword>
<dbReference type="CDD" id="cd15777">
    <property type="entry name" value="CRBN_C_like"/>
    <property type="match status" value="1"/>
</dbReference>
<sequence>MTGINISIINVWVVCISLIYGAEEGSFKTSTDYLLCRNCGFNIAPASTLVNFKSPAAESVDNTTQFGLDNVEVQSLRNPLGIKFNIVTAKGGTCVAASKKWQIENSWFPGYAWKACTCSRCSKHIGWVFEPLASANSERIYASAEGLYAFIVENVISEAFADSLIVRPKIISYT</sequence>
<dbReference type="Proteomes" id="UP001461498">
    <property type="component" value="Unassembled WGS sequence"/>
</dbReference>
<protein>
    <recommendedName>
        <fullName evidence="2">CULT domain-containing protein</fullName>
    </recommendedName>
</protein>
<accession>A0AAW1DR65</accession>
<proteinExistence type="predicted"/>
<gene>
    <name evidence="3" type="ORF">O3M35_001155</name>
</gene>
<keyword evidence="1" id="KW-0732">Signal</keyword>
<dbReference type="AlphaFoldDB" id="A0AAW1DR65"/>
<dbReference type="PROSITE" id="PS51788">
    <property type="entry name" value="CULT"/>
    <property type="match status" value="1"/>
</dbReference>
<reference evidence="3 4" key="1">
    <citation type="submission" date="2022-12" db="EMBL/GenBank/DDBJ databases">
        <title>Chromosome-level genome assembly of true bugs.</title>
        <authorList>
            <person name="Ma L."/>
            <person name="Li H."/>
        </authorList>
    </citation>
    <scope>NUCLEOTIDE SEQUENCE [LARGE SCALE GENOMIC DNA]</scope>
    <source>
        <strain evidence="3">Lab_2022b</strain>
    </source>
</reference>